<proteinExistence type="predicted"/>
<keyword evidence="3" id="KW-1185">Reference proteome</keyword>
<evidence type="ECO:0000259" key="1">
    <source>
        <dbReference type="Pfam" id="PF10536"/>
    </source>
</evidence>
<evidence type="ECO:0000313" key="3">
    <source>
        <dbReference type="Proteomes" id="UP000828251"/>
    </source>
</evidence>
<comment type="caution">
    <text evidence="2">The sequence shown here is derived from an EMBL/GenBank/DDBJ whole genome shotgun (WGS) entry which is preliminary data.</text>
</comment>
<dbReference type="OrthoDB" id="1937804at2759"/>
<accession>A0A9D3VSY1</accession>
<dbReference type="PANTHER" id="PTHR46033:SF8">
    <property type="entry name" value="PROTEIN MAINTENANCE OF MERISTEMS-LIKE"/>
    <property type="match status" value="1"/>
</dbReference>
<name>A0A9D3VSY1_9ROSI</name>
<dbReference type="GO" id="GO:0010073">
    <property type="term" value="P:meristem maintenance"/>
    <property type="evidence" value="ECO:0007669"/>
    <property type="project" value="InterPro"/>
</dbReference>
<evidence type="ECO:0000313" key="2">
    <source>
        <dbReference type="EMBL" id="KAH1096782.1"/>
    </source>
</evidence>
<dbReference type="AlphaFoldDB" id="A0A9D3VSY1"/>
<sequence length="91" mass="10293">MRPRLHDPGYFLDRRVLSYLNVTSFGVAAYIQISELRGDLISALVERWRPETHTFHFPCGEAIITLQDVAVQLELSINGEAVTRLGKVLNP</sequence>
<dbReference type="EMBL" id="JAIQCV010000005">
    <property type="protein sequence ID" value="KAH1096782.1"/>
    <property type="molecule type" value="Genomic_DNA"/>
</dbReference>
<organism evidence="2 3">
    <name type="scientific">Gossypium stocksii</name>
    <dbReference type="NCBI Taxonomy" id="47602"/>
    <lineage>
        <taxon>Eukaryota</taxon>
        <taxon>Viridiplantae</taxon>
        <taxon>Streptophyta</taxon>
        <taxon>Embryophyta</taxon>
        <taxon>Tracheophyta</taxon>
        <taxon>Spermatophyta</taxon>
        <taxon>Magnoliopsida</taxon>
        <taxon>eudicotyledons</taxon>
        <taxon>Gunneridae</taxon>
        <taxon>Pentapetalae</taxon>
        <taxon>rosids</taxon>
        <taxon>malvids</taxon>
        <taxon>Malvales</taxon>
        <taxon>Malvaceae</taxon>
        <taxon>Malvoideae</taxon>
        <taxon>Gossypium</taxon>
    </lineage>
</organism>
<dbReference type="Pfam" id="PF10536">
    <property type="entry name" value="PMD"/>
    <property type="match status" value="1"/>
</dbReference>
<dbReference type="Proteomes" id="UP000828251">
    <property type="component" value="Unassembled WGS sequence"/>
</dbReference>
<feature type="domain" description="Aminotransferase-like plant mobile" evidence="1">
    <location>
        <begin position="37"/>
        <end position="83"/>
    </location>
</feature>
<gene>
    <name evidence="2" type="ORF">J1N35_013703</name>
</gene>
<protein>
    <recommendedName>
        <fullName evidence="1">Aminotransferase-like plant mobile domain-containing protein</fullName>
    </recommendedName>
</protein>
<dbReference type="InterPro" id="IPR044824">
    <property type="entry name" value="MAIN-like"/>
</dbReference>
<reference evidence="2 3" key="1">
    <citation type="journal article" date="2021" name="Plant Biotechnol. J.">
        <title>Multi-omics assisted identification of the key and species-specific regulatory components of drought-tolerant mechanisms in Gossypium stocksii.</title>
        <authorList>
            <person name="Yu D."/>
            <person name="Ke L."/>
            <person name="Zhang D."/>
            <person name="Wu Y."/>
            <person name="Sun Y."/>
            <person name="Mei J."/>
            <person name="Sun J."/>
            <person name="Sun Y."/>
        </authorList>
    </citation>
    <scope>NUCLEOTIDE SEQUENCE [LARGE SCALE GENOMIC DNA]</scope>
    <source>
        <strain evidence="3">cv. E1</strain>
        <tissue evidence="2">Leaf</tissue>
    </source>
</reference>
<dbReference type="InterPro" id="IPR019557">
    <property type="entry name" value="AminoTfrase-like_pln_mobile"/>
</dbReference>
<dbReference type="PANTHER" id="PTHR46033">
    <property type="entry name" value="PROTEIN MAIN-LIKE 2"/>
    <property type="match status" value="1"/>
</dbReference>